<dbReference type="InterPro" id="IPR000639">
    <property type="entry name" value="Epox_hydrolase-like"/>
</dbReference>
<sequence>MPQVRGSASVRQMTLGYDIAGTGPTLLLLHSSVCDRRMWDPQWEPLAAAGFRVVRCDFRGFGDSPVGERPYSDAGDVLDLLDHLGVQRTAVVGASYGGRIALQAAAHRPERFTDLLLLCPGMPGHVPGPDLQSFGAREDALLAAGDIDAAVELNVGMWFGPEAGEQAVAQLRMMQRLAFEVQAAAAVDFCEAGPDVDLAHVTARCLAVSGAHDVADFRAIPARLPERIAGARHLELPWAGHLPSLERPGEVTRLITDFLRAEAQEGS</sequence>
<dbReference type="GO" id="GO:0016787">
    <property type="term" value="F:hydrolase activity"/>
    <property type="evidence" value="ECO:0007669"/>
    <property type="project" value="UniProtKB-KW"/>
</dbReference>
<dbReference type="Proteomes" id="UP001153328">
    <property type="component" value="Unassembled WGS sequence"/>
</dbReference>
<dbReference type="EMBL" id="CAJVAX010000018">
    <property type="protein sequence ID" value="CAG7647771.1"/>
    <property type="molecule type" value="Genomic_DNA"/>
</dbReference>
<feature type="domain" description="AB hydrolase-1" evidence="2">
    <location>
        <begin position="26"/>
        <end position="252"/>
    </location>
</feature>
<dbReference type="AlphaFoldDB" id="A0A9W4H3P2"/>
<gene>
    <name evidence="3" type="ORF">SBRY_40755</name>
</gene>
<dbReference type="PRINTS" id="PR00111">
    <property type="entry name" value="ABHYDROLASE"/>
</dbReference>
<dbReference type="SUPFAM" id="SSF53474">
    <property type="entry name" value="alpha/beta-Hydrolases"/>
    <property type="match status" value="1"/>
</dbReference>
<proteinExistence type="predicted"/>
<dbReference type="Pfam" id="PF12697">
    <property type="entry name" value="Abhydrolase_6"/>
    <property type="match status" value="1"/>
</dbReference>
<evidence type="ECO:0000313" key="3">
    <source>
        <dbReference type="EMBL" id="CAG7647771.1"/>
    </source>
</evidence>
<dbReference type="Gene3D" id="3.40.50.1820">
    <property type="entry name" value="alpha/beta hydrolase"/>
    <property type="match status" value="1"/>
</dbReference>
<evidence type="ECO:0000259" key="2">
    <source>
        <dbReference type="Pfam" id="PF12697"/>
    </source>
</evidence>
<organism evidence="3 4">
    <name type="scientific">Actinacidiphila bryophytorum</name>
    <dbReference type="NCBI Taxonomy" id="1436133"/>
    <lineage>
        <taxon>Bacteria</taxon>
        <taxon>Bacillati</taxon>
        <taxon>Actinomycetota</taxon>
        <taxon>Actinomycetes</taxon>
        <taxon>Kitasatosporales</taxon>
        <taxon>Streptomycetaceae</taxon>
        <taxon>Actinacidiphila</taxon>
    </lineage>
</organism>
<dbReference type="PANTHER" id="PTHR43798:SF31">
    <property type="entry name" value="AB HYDROLASE SUPERFAMILY PROTEIN YCLE"/>
    <property type="match status" value="1"/>
</dbReference>
<dbReference type="InterPro" id="IPR029058">
    <property type="entry name" value="AB_hydrolase_fold"/>
</dbReference>
<dbReference type="InterPro" id="IPR000073">
    <property type="entry name" value="AB_hydrolase_1"/>
</dbReference>
<dbReference type="InterPro" id="IPR050266">
    <property type="entry name" value="AB_hydrolase_sf"/>
</dbReference>
<accession>A0A9W4H3P2</accession>
<reference evidence="3" key="1">
    <citation type="submission" date="2021-06" db="EMBL/GenBank/DDBJ databases">
        <authorList>
            <person name="Arsene-Ploetze F."/>
        </authorList>
    </citation>
    <scope>NUCLEOTIDE SEQUENCE</scope>
    <source>
        <strain evidence="3">SBRY1</strain>
    </source>
</reference>
<keyword evidence="1 3" id="KW-0378">Hydrolase</keyword>
<dbReference type="PRINTS" id="PR00412">
    <property type="entry name" value="EPOXHYDRLASE"/>
</dbReference>
<comment type="caution">
    <text evidence="3">The sequence shown here is derived from an EMBL/GenBank/DDBJ whole genome shotgun (WGS) entry which is preliminary data.</text>
</comment>
<name>A0A9W4H3P2_9ACTN</name>
<protein>
    <submittedName>
        <fullName evidence="3">Alpha/beta hydrolase</fullName>
    </submittedName>
</protein>
<dbReference type="GO" id="GO:0016020">
    <property type="term" value="C:membrane"/>
    <property type="evidence" value="ECO:0007669"/>
    <property type="project" value="TreeGrafter"/>
</dbReference>
<evidence type="ECO:0000313" key="4">
    <source>
        <dbReference type="Proteomes" id="UP001153328"/>
    </source>
</evidence>
<keyword evidence="4" id="KW-1185">Reference proteome</keyword>
<evidence type="ECO:0000256" key="1">
    <source>
        <dbReference type="ARBA" id="ARBA00022801"/>
    </source>
</evidence>
<dbReference type="PANTHER" id="PTHR43798">
    <property type="entry name" value="MONOACYLGLYCEROL LIPASE"/>
    <property type="match status" value="1"/>
</dbReference>